<keyword evidence="2" id="KW-0808">Transferase</keyword>
<dbReference type="RefSeq" id="WP_091674667.1">
    <property type="nucleotide sequence ID" value="NZ_FOKG01000011.1"/>
</dbReference>
<dbReference type="InterPro" id="IPR000120">
    <property type="entry name" value="Amidase"/>
</dbReference>
<dbReference type="Proteomes" id="UP000243799">
    <property type="component" value="Unassembled WGS sequence"/>
</dbReference>
<dbReference type="GO" id="GO:0016740">
    <property type="term" value="F:transferase activity"/>
    <property type="evidence" value="ECO:0007669"/>
    <property type="project" value="UniProtKB-KW"/>
</dbReference>
<evidence type="ECO:0000259" key="1">
    <source>
        <dbReference type="Pfam" id="PF01425"/>
    </source>
</evidence>
<evidence type="ECO:0000313" key="3">
    <source>
        <dbReference type="Proteomes" id="UP000243799"/>
    </source>
</evidence>
<dbReference type="PANTHER" id="PTHR11895">
    <property type="entry name" value="TRANSAMIDASE"/>
    <property type="match status" value="1"/>
</dbReference>
<protein>
    <submittedName>
        <fullName evidence="2">Aspartyl-tRNA(Asn)/glutamyl-tRNA(Gln) amidotransferase subunit A</fullName>
    </submittedName>
</protein>
<reference evidence="3" key="1">
    <citation type="submission" date="2016-10" db="EMBL/GenBank/DDBJ databases">
        <authorList>
            <person name="Varghese N."/>
            <person name="Submissions S."/>
        </authorList>
    </citation>
    <scope>NUCLEOTIDE SEQUENCE [LARGE SCALE GENOMIC DNA]</scope>
    <source>
        <strain evidence="3">CGMCC 4.3568</strain>
    </source>
</reference>
<evidence type="ECO:0000313" key="2">
    <source>
        <dbReference type="EMBL" id="SFB44386.1"/>
    </source>
</evidence>
<dbReference type="PANTHER" id="PTHR11895:SF176">
    <property type="entry name" value="AMIDASE AMID-RELATED"/>
    <property type="match status" value="1"/>
</dbReference>
<dbReference type="OrthoDB" id="182039at2"/>
<keyword evidence="3" id="KW-1185">Reference proteome</keyword>
<organism evidence="2 3">
    <name type="scientific">Amycolatopsis marina</name>
    <dbReference type="NCBI Taxonomy" id="490629"/>
    <lineage>
        <taxon>Bacteria</taxon>
        <taxon>Bacillati</taxon>
        <taxon>Actinomycetota</taxon>
        <taxon>Actinomycetes</taxon>
        <taxon>Pseudonocardiales</taxon>
        <taxon>Pseudonocardiaceae</taxon>
        <taxon>Amycolatopsis</taxon>
    </lineage>
</organism>
<dbReference type="EMBL" id="FOKG01000011">
    <property type="protein sequence ID" value="SFB44386.1"/>
    <property type="molecule type" value="Genomic_DNA"/>
</dbReference>
<dbReference type="InterPro" id="IPR023631">
    <property type="entry name" value="Amidase_dom"/>
</dbReference>
<feature type="domain" description="Amidase" evidence="1">
    <location>
        <begin position="31"/>
        <end position="316"/>
    </location>
</feature>
<accession>A0A1I1B409</accession>
<dbReference type="InterPro" id="IPR036928">
    <property type="entry name" value="AS_sf"/>
</dbReference>
<dbReference type="SUPFAM" id="SSF75304">
    <property type="entry name" value="Amidase signature (AS) enzymes"/>
    <property type="match status" value="1"/>
</dbReference>
<proteinExistence type="predicted"/>
<name>A0A1I1B409_9PSEU</name>
<dbReference type="Pfam" id="PF01425">
    <property type="entry name" value="Amidase"/>
    <property type="match status" value="1"/>
</dbReference>
<sequence>MSPDDVRLLVTELGAVRTACALRTGRLDPVEVCRALLAAAPAATAAHALLTTTTQRALREAEASRERHRSGRAHGDLDGVPVVWKDLFDLAGTVTTAGSASRIGAPTATADATVVRTLAEAGAVCLGKTNLSEFAFSGLGINRRFGTPVNPLDPTRVPGGSSSGSAVAVAMGLAPLAIGTDTSGSVRVPAAFCGLVGFKASPGRYDTAGMLPLAPTLDSVGVLARRVADVLAADTALKGTPRPFGPATDGLRVVVPFGELVEDCAPTVAAGFGDAVDSLAAAGIRVETRRLASLDRAQRLMDEHGTLVVAEAYQRYGHLLSGPAHGVDPAVLRRLATFDPAGRSGVILRRELPVLREQVSSELDGAVLAYPTVRDPAPALAPLLADEGRYDAANRRVLRSTMLTSYLGMPGVSLPHAGGSILLSTPIGEDADALAAAGAAEAVLGRQRG</sequence>
<dbReference type="Gene3D" id="3.90.1300.10">
    <property type="entry name" value="Amidase signature (AS) domain"/>
    <property type="match status" value="1"/>
</dbReference>
<dbReference type="STRING" id="490629.SAMN05216266_111200"/>
<gene>
    <name evidence="2" type="ORF">SAMN05216266_111200</name>
</gene>
<dbReference type="AlphaFoldDB" id="A0A1I1B409"/>